<protein>
    <submittedName>
        <fullName evidence="2">Uncharacterized protein</fullName>
    </submittedName>
</protein>
<dbReference type="EMBL" id="DSKL01000099">
    <property type="protein sequence ID" value="HEH81837.1"/>
    <property type="molecule type" value="Genomic_DNA"/>
</dbReference>
<sequence>MPRQGWACAGAVLALFLQGVLPPQPREKGEAGLFPGGPTLVLKEEGKPLPLSPLLPPRAEPLPLLRRKGPEDSPSPLPCPAPGPPLYLLYGRLQLEGG</sequence>
<name>A0A7C2BYR8_9DEIN</name>
<evidence type="ECO:0000313" key="2">
    <source>
        <dbReference type="EMBL" id="HEH81837.1"/>
    </source>
</evidence>
<feature type="region of interest" description="Disordered" evidence="1">
    <location>
        <begin position="44"/>
        <end position="81"/>
    </location>
</feature>
<organism evidence="2">
    <name type="scientific">Thermus islandicus</name>
    <dbReference type="NCBI Taxonomy" id="540988"/>
    <lineage>
        <taxon>Bacteria</taxon>
        <taxon>Thermotogati</taxon>
        <taxon>Deinococcota</taxon>
        <taxon>Deinococci</taxon>
        <taxon>Thermales</taxon>
        <taxon>Thermaceae</taxon>
        <taxon>Thermus</taxon>
    </lineage>
</organism>
<comment type="caution">
    <text evidence="2">The sequence shown here is derived from an EMBL/GenBank/DDBJ whole genome shotgun (WGS) entry which is preliminary data.</text>
</comment>
<reference evidence="2" key="1">
    <citation type="journal article" date="2020" name="mSystems">
        <title>Genome- and Community-Level Interaction Insights into Carbon Utilization and Element Cycling Functions of Hydrothermarchaeota in Hydrothermal Sediment.</title>
        <authorList>
            <person name="Zhou Z."/>
            <person name="Liu Y."/>
            <person name="Xu W."/>
            <person name="Pan J."/>
            <person name="Luo Z.H."/>
            <person name="Li M."/>
        </authorList>
    </citation>
    <scope>NUCLEOTIDE SEQUENCE [LARGE SCALE GENOMIC DNA]</scope>
    <source>
        <strain evidence="2">SpSt-246</strain>
    </source>
</reference>
<proteinExistence type="predicted"/>
<accession>A0A7C2BYR8</accession>
<feature type="compositionally biased region" description="Pro residues" evidence="1">
    <location>
        <begin position="50"/>
        <end position="60"/>
    </location>
</feature>
<evidence type="ECO:0000256" key="1">
    <source>
        <dbReference type="SAM" id="MobiDB-lite"/>
    </source>
</evidence>
<gene>
    <name evidence="2" type="ORF">ENP73_02270</name>
</gene>
<dbReference type="AlphaFoldDB" id="A0A7C2BYR8"/>